<feature type="domain" description="Ig-like" evidence="5">
    <location>
        <begin position="5038"/>
        <end position="5128"/>
    </location>
</feature>
<dbReference type="Gene3D" id="2.80.10.50">
    <property type="match status" value="3"/>
</dbReference>
<dbReference type="InterPro" id="IPR003598">
    <property type="entry name" value="Ig_sub2"/>
</dbReference>
<organism evidence="6 7">
    <name type="scientific">Prosthecobacter fusiformis</name>
    <dbReference type="NCBI Taxonomy" id="48464"/>
    <lineage>
        <taxon>Bacteria</taxon>
        <taxon>Pseudomonadati</taxon>
        <taxon>Verrucomicrobiota</taxon>
        <taxon>Verrucomicrobiia</taxon>
        <taxon>Verrucomicrobiales</taxon>
        <taxon>Verrucomicrobiaceae</taxon>
        <taxon>Prosthecobacter</taxon>
    </lineage>
</organism>
<dbReference type="SUPFAM" id="SSF49313">
    <property type="entry name" value="Cadherin-like"/>
    <property type="match status" value="1"/>
</dbReference>
<feature type="chain" id="PRO_5020493198" evidence="4">
    <location>
        <begin position="36"/>
        <end position="5680"/>
    </location>
</feature>
<feature type="signal peptide" evidence="4">
    <location>
        <begin position="1"/>
        <end position="35"/>
    </location>
</feature>
<dbReference type="InterPro" id="IPR050958">
    <property type="entry name" value="Cell_Adh-Cytoskel_Orgn"/>
</dbReference>
<reference evidence="6 7" key="1">
    <citation type="submission" date="2019-03" db="EMBL/GenBank/DDBJ databases">
        <title>Genomic Encyclopedia of Archaeal and Bacterial Type Strains, Phase II (KMG-II): from individual species to whole genera.</title>
        <authorList>
            <person name="Goeker M."/>
        </authorList>
    </citation>
    <scope>NUCLEOTIDE SEQUENCE [LARGE SCALE GENOMIC DNA]</scope>
    <source>
        <strain evidence="6 7">ATCC 25309</strain>
    </source>
</reference>
<dbReference type="InterPro" id="IPR003599">
    <property type="entry name" value="Ig_sub"/>
</dbReference>
<dbReference type="InterPro" id="IPR013425">
    <property type="entry name" value="Autotrns_rpt"/>
</dbReference>
<dbReference type="InterPro" id="IPR013783">
    <property type="entry name" value="Ig-like_fold"/>
</dbReference>
<dbReference type="SMART" id="SM00408">
    <property type="entry name" value="IGc2"/>
    <property type="match status" value="4"/>
</dbReference>
<dbReference type="NCBIfam" id="TIGR02601">
    <property type="entry name" value="autotrns_rpt"/>
    <property type="match status" value="7"/>
</dbReference>
<dbReference type="RefSeq" id="WP_133795329.1">
    <property type="nucleotide sequence ID" value="NZ_SOCA01000003.1"/>
</dbReference>
<evidence type="ECO:0000256" key="3">
    <source>
        <dbReference type="SAM" id="MobiDB-lite"/>
    </source>
</evidence>
<dbReference type="Pfam" id="PF17164">
    <property type="entry name" value="DUF5122"/>
    <property type="match status" value="7"/>
</dbReference>
<proteinExistence type="predicted"/>
<dbReference type="GO" id="GO:0005886">
    <property type="term" value="C:plasma membrane"/>
    <property type="evidence" value="ECO:0007669"/>
    <property type="project" value="TreeGrafter"/>
</dbReference>
<dbReference type="GO" id="GO:0005509">
    <property type="term" value="F:calcium ion binding"/>
    <property type="evidence" value="ECO:0007669"/>
    <property type="project" value="InterPro"/>
</dbReference>
<accession>A0A4R7RYY7</accession>
<keyword evidence="1 4" id="KW-0732">Signal</keyword>
<dbReference type="InterPro" id="IPR015919">
    <property type="entry name" value="Cadherin-like_sf"/>
</dbReference>
<evidence type="ECO:0000313" key="7">
    <source>
        <dbReference type="Proteomes" id="UP000295662"/>
    </source>
</evidence>
<dbReference type="EMBL" id="SOCA01000003">
    <property type="protein sequence ID" value="TDU71150.1"/>
    <property type="molecule type" value="Genomic_DNA"/>
</dbReference>
<dbReference type="PANTHER" id="PTHR45080:SF8">
    <property type="entry name" value="IG-LIKE DOMAIN-CONTAINING PROTEIN"/>
    <property type="match status" value="1"/>
</dbReference>
<dbReference type="PROSITE" id="PS50835">
    <property type="entry name" value="IG_LIKE"/>
    <property type="match status" value="4"/>
</dbReference>
<feature type="region of interest" description="Disordered" evidence="3">
    <location>
        <begin position="1819"/>
        <end position="1840"/>
    </location>
</feature>
<gene>
    <name evidence="6" type="ORF">EI77_02269</name>
</gene>
<dbReference type="GO" id="GO:0007156">
    <property type="term" value="P:homophilic cell adhesion via plasma membrane adhesion molecules"/>
    <property type="evidence" value="ECO:0007669"/>
    <property type="project" value="TreeGrafter"/>
</dbReference>
<evidence type="ECO:0000256" key="1">
    <source>
        <dbReference type="ARBA" id="ARBA00022729"/>
    </source>
</evidence>
<comment type="caution">
    <text evidence="6">The sequence shown here is derived from an EMBL/GenBank/DDBJ whole genome shotgun (WGS) entry which is preliminary data.</text>
</comment>
<dbReference type="InterPro" id="IPR013431">
    <property type="entry name" value="Delta_60_rpt"/>
</dbReference>
<feature type="domain" description="Ig-like" evidence="5">
    <location>
        <begin position="4925"/>
        <end position="5026"/>
    </location>
</feature>
<dbReference type="InterPro" id="IPR036179">
    <property type="entry name" value="Ig-like_dom_sf"/>
</dbReference>
<dbReference type="GO" id="GO:0050808">
    <property type="term" value="P:synapse organization"/>
    <property type="evidence" value="ECO:0007669"/>
    <property type="project" value="TreeGrafter"/>
</dbReference>
<dbReference type="InterPro" id="IPR013098">
    <property type="entry name" value="Ig_I-set"/>
</dbReference>
<feature type="domain" description="Ig-like" evidence="5">
    <location>
        <begin position="4720"/>
        <end position="4812"/>
    </location>
</feature>
<dbReference type="SMART" id="SM00409">
    <property type="entry name" value="IG"/>
    <property type="match status" value="5"/>
</dbReference>
<dbReference type="Pfam" id="PF07679">
    <property type="entry name" value="I-set"/>
    <property type="match status" value="2"/>
</dbReference>
<keyword evidence="7" id="KW-1185">Reference proteome</keyword>
<sequence>MKSNLESKGAIRSAFRLTAGLGLALLAHAPAGAQAPVLTKVDASSIANSSGSWQAGPGSYSQTTMITATASNATRVGTSISTTIVISNPGAGYLPPPAAPPAVTISAPSSGGTRATAHAVVSPEGRVTSIVVDNVGSNYPSSPSITVTIAPPAPGGIGSSVRFTNDISSDRTITLDGARTVGKLLIGDLSSSQIYTLAEGDGGVLTFDNAGLGGGAYINKTTGGSDVISAPIVLDDQLNVRVATSRLTLSNTITGNGNTLTSYGNGVLSLTGDNTGSDFTLWLWNRGGTGTGVQVELGATTGNAAGGDIIIGNATRGTSGHAVLQLLTGRTNLDQISDTATLTFDSFSGSGRNTYFKLMGGSETVGRILDLGSLAVIQNRDTETTVTTGATLTVAGDEDSYVSGYIRDNGGSGSTNLLQSDSAGTPGTRALSVVKDGAGTFTMRGTNIYFTGGLNITEGTVHLNQTTNFRSDVTNNGTLILENTGTWNFQKSFTDISKPEYLRITGSGSVVKQGTGTLNLLAKWNATTNSAENHQIGNTLTVRNGVLNLTGIGTGTVIGNSEVGDGLVIAGDSGSTITRNVNLLGRTTINGNIDATGRFNVAGSALTVRGATYETNSGTAFEAGRLTVNGSIKLTYMDLRLGSNNAVSGNASNLDGVIDGNISSLTLVGRPGILGSTKNGGGLFISNNVSSNNTNRFADGAAINMKGGVIHLTNDAAAGVNFSETLGALNLLQGSSQIANTQAATGRTSTLTFGTLTRNAGATVEFGGLLTNGTADNTTLGTTRNKILITGATNTGFMGAWATSGNEFVKYNTVNGVTQFTAGDYMISTGAATGTNGQTSWTPATNLKLTSSATLATSTSGGAIPGHRAINSLNLQSVTTAAAANRTIALSSRILSIESGGLLSNHGNHTISATTGYLTVGTAAGTVGELITTVGTATSTTGTITTSSLTISAPIRDFSLTLGGTTTYMDSGSNKLNIPANNAQVLKVGMAVTHPNLPPGTVITEVVQTDTTTQITLSNAPISGGLVASSQSVVISGGSVGLTKAGPGTLVLSSTTGNTYSGPTIVNNGILSLRHQDSLGTAPSSFVSNQVQINGGTLQFTRAAAVGETKYDFNYGGSQDSNLNGANRGFYFGESGGRLEVGTATTNPGESNNPLINVTIANPIDAYGLVELAVKSNTSPNSSFTNTLTLGTQSSTNQFRGGIKTEGSYNGTILVNGNNYINGFLMEGSNFTLEHDNDFSGPIRIFGGTLTLNGSNTYNGSNLFTETIIVGGRLVMGSSTALGTEGFKINLSETAEFRLNGTNQTLRGLTGVTNSRISNGSVIEANLTINIDANETFSGEIVDGGFESLNLHKTGPGRLTLTNEKNDFSRLTISEGVLDVTTVSRSGRNSAIGRGIDGSASEIVINGGALSFTLSNEQYTDRSFTMGAGINGATLVANGVDQAARIILGENTISGAGTINEERTNSAAVAFIGSGSRTLTLSGSNLGDNEFQLQLSDKSITETTSLLKTGAGTWVLGTAGDFTGQVTVHDGALAIAANNVLGTTGIHTTVDLAANTFTGNLPNGVEVSFLYLIGKRLPLGILPNQRYYVIESDSIALTFKLATTRSSTTAIDIESPTQNADLSDIRFIPNIQAMATTVATMEPASTFTGNLPNGTAVVFATQIGAKLTGKSDNVLSSLPNGIVAYETYYVMNATGNTFQVSKTLSPLTKVTLTSNSTGNIYYKAEVPGNTSEGIAVLGGRLELRNVDYITPETVTFQGGALTVGANTEARWSGNFDIQSATNFTVASDSELTLDGNLLGNRAITQLGEGTVRLRGETLMPTQPNAPGATGTSTAGQMDNSRRSYTVQSGTLILDYSLNNNSKLVDLAALVLGGSRRGGELRLQGGNHEEIISGLTLSGGANRIYRDSGTSSIRLNTITRGEGSTLYFDLARIASVDNLNTNNILGGWAVIRDAVAPARWVIPGTVSKNFSANAVTNVLSLPLAQGSHFLSDGTAVRLTTVGTLPAPLQTGVTYYVTNAGTRTFKLSEVPFGLPIDILDTGTAGATQHTVATYLAGGEIARLGAGSLIFTANQDNYPGVLGNNVFQIEIDNVATTGPITSVLSGGFPNNLPIVYKITTTSDNSSTKAIVEHVNSNPTVTTYFTASASTLDTTADPQDYPPTYLNGGSDDTGSDNMGWARNGSNSADGLVQVNTNYSNNAWGRNLNTTVNPNLLSDPSLSISPLENETFTLRFAASAPSTINLSRDELYTLQTGSILISPSVGANDSTINGVGNLTTENSGNLRNFLIHQYNELGDLVIGADIVNREPFTRLGSLTRGDLTILSGLSRTDDLLNVPVSGSVIPEGATVTEIIDAYTVRISEPVTSTTAVREGFIFTIDAVPVERQATTQNATTQNRINGIVDSQGRISTADLYIGIQVSGPGIPAGATVTAILNDADIQISTNHFFNGLLTQLTFTPTNGLEKLGKGTLILNGNNTYDGVTFLADGMLRALKLTDGGVAGSLGISSALEDNLNFNGGTLQYVGENSSTNRGFTITDYAVLNIGHEKTTSLFTGNIKVTGQLGASDRLEKTGSGTLEMRGSGSLNAIKVDEGKLRVQVVDLNPSAATTTASNLGGNLLTSLHVSGGAFELRGLAEANATQTYGGSFYVGEGSSEVRAISVVGFNPANLSSGEVQRSTTLTLMGGDDMASLVRMSGGTVRFVESPEGDALGANIVLNAADQFKSVILPWAVYENTTNVANPGVNDFASIEAGPTANIISADVAFLYKLGPDSVKASTWGLTGAKINASEGGTETVEFLSGVTVVEGSTTVSISSNQSVRFNRLMTTMSVFGPGIVAGTRVLAIDKVNRTVTLNNAATLSSTSGVYTFEMVNTINGYVGVDSSNPSAGADREVNSLRYYSNLDSLVTINDGSTLKITSGAILVGANVRGGNKSILGEGDITGGGSGDFSNIIIHNYNAGGTLTIGANVVQNIIKTQRIVGGVAVGYGSVTSGETLLDVPYEEYIMYTQVSAGMKVTGEGIATDTYVTSVVDGKIYLSKPAISTEENEIYSFHSVTSFVQAGIGTTILSGDNTYTGNTFVHGGVLRLDSANAVPGGITASADEDTSSHIIVKDGVVGLGLEDFTRNLGTANNQIEFKGSGGFAAYGADRVVDFGGAGLTKRLRFGNEGFVADGSSLILGAADATHKVIMANPIDLGSFSQAVRVNNGPADIEGELAGPLSGIGKLIKFGLGSLRLNAANTHTGGIEISEGRLVAANVANVFGTSTGIVSMGTSTTNTSKNGAIELTLEGGVISNSLKIGSVNSKGSDWVTRGTVANVASHSSMMVVNGYPAIAYYDTTSKDLKFVRAADARGNSWLAPVTLASRGDVGQYPSLSIINGNPAVSYYNATNGTLSYIRSNDASGVTWAIPVLLDTNPVNVVAAQPDGKVVVGGTFVEFDGVVKSRLVRLLEDGGLDPDFNVTVNGEVRAIVIETSNNNNIIIAGAFTQVNGVTCGNIARLSSAGVLDVTYTANASGGAVRALLLQPDGKLLVGGAFTSIGGSSRNRLARLETTGLADNTFAPDVNNEVFALARQTDGAVVFGGTFTQVNSITRNRVARVSSLGVLEDFNPNASAQVSAVAVAADNKIYIGGTFATVTGTGSTVTKTRNRLARLNSDGTVDTNYAVEVNAEVRGLRRLSTDKIALYGIFTGVGQTPANYLARLNSNGEVDETFLPDPDYEVRGLDEHNGKLVIGGLFSNVGGATQQFVGRLLMTGVADTAFNKRRVNDRGQYSSLCQVTTAPAISYYDVATGDLRFVRGLDVNGAAWGAALTLASEGDVGKATSMKIVNIGGDLVSQYTQTGSAGISGVAILGTPAIAYHDETNGDLKYILSNNADGSFWGKPVTVVATSDHVGDYLSLAMVDGAPAIAYYNTTDGDLEYVYSVNTNGTKNVAGVKTNLTSVGGSPVTIPEGNVTYTPTWSTPRKLDESGDVGLHPSLAVVNGQPTSATGFPAVAYYDATNMDLKYIRAGTSNGLASPNPAIPAWGTPIKVQTAGNVGQYANLAMTDGVAGISYQDGTTVKFLHLSDATGYSKIDVEGNTTLAGGINLDGSVLFAPDLGQTLTITGALTGAGGIRLISEGSLLISGTSNNFGTGLGADQEAPVVIRTGDLLLGSSNALGTNRVDLGDSSPGLITKRDVNGNVVQTNPQVITVERATTGFSLIRSGGRFDAQHNGRFGNVAEGPGAFVEVSTTIDGHTYTQADEGTLILVKDEIDNPAWNGVYSIQYASGIQLDGTMNLVRAPAMDELAEFGYGIQVRITDGTFAGKAYFLASKVVEFNASPVHWVNDAPDAALALRANVSGLTIANDIDVNSRLGAGAMSLGAAQTVTTGNVTFTGAITLQDNQPATAELQTLRLDSSIASGYGVSVNGLISESHGTSASGAPADVLTLSKTGTGVVTLRNNSNSFHGGVTVDQGTLLIMNTDVLAGSATGSGTVTVNAAAVLGGTGRIGGAVNLIGTGTDLATRAILRPGDPTLVAVGEEKLTIGGALTVGANSVVEFALGSTNWTKLAAETVSMTPTGRLVVTLTDLPAYGTVFDLMDLTTTLTFTAPGAISLRDYLKLPGEYEWNTDTFLTDGKITLVKQTEQVSIVSITRTPDSAVNPGQSMAFTVTVTGSPVFKYQWQRSINAGPFENYGPARESQGPIHTTNVLTLPSVVEADQGSYRVVVSNGDGVYTQTSSAVELIVNDPPSLTVLGSHVKNPGETATFTITASGPNPYTSFVWKKGATVINSGGRFTITSDSTTGVSTLVITDVSDVDTSNNYNVTVGNAVGNTVSNSASLTVNKAIVITQQPINSVIAEGETANFNVVVSATSTAPINYQWQWDKDRAEGDYVAINDIGIVSNTNQLSLAGLTNEDSGFRVRVRVWNVVGEEISTAASIMVQGNTGVPVFLDHPASQTVLAGTIMYPGDTVQLVARVGGSATGRKLQWRKGTANVRLGEIIASGIKSTVTVTEEVVGDTLRSTLTITNITPALMGEYNCLATNSSVLIAKNAPVSKSALVAVVSNNPDLVIAAQDTGKEKATMTVTVSSPKLPVGTVIQYLWKKNGADIEPNTPLDPLRITGVTAKTLVINRVTAADRGIYTCIVTGPGDLDHRTAEGGRHDLRVYDSAPVLGEIVFPPAMVGADFEYRIPVELGEDGSQAPVSYKAVGLPAGLKLDVKTGWITGRPTTYKAGGYMVTLTAINKIKPDPLNNLSTKGPLLLNVQDVPTGVVGIYAGWLPRHELNGNVGGRFDLTTTSKGAFSGKVTLGSGRVFVGGVETDGTSIVYSFKGTLTLDPTLVNPQMPTATVSILRKAPLSPLTLTFTLNPTTDLIASASLSNGSATMPFTGWRSKWTTTAPATAYVGYHTFAMMPPTTPPEDADEADEAPQGDSYAYFTVKPDGKLSMVGKTADGQTISGAQFVGPSGQILIYQILYKTTVKGSLVGQVSLNPGVTSTFADNTITVTSGLPSSAPSWSCPPNLIATNYVYPQGFNMTLGVTGGAYEDPTRANPNPSTPYPLILGLTAGTNNADLKFYLDQLDVPPSADPSLPYPGAPSTDTIDVIAGNKVLVPVQITDGPLVNPSKTTLSVVAKTGLFSGKVNLIQIHSVVEGKPIYITRSSTFQGIIVKEGSGLRGVGYYLMPMLPTFGTGQTVAKMQKVSNQVEFAPADQ</sequence>
<name>A0A4R7RYY7_9BACT</name>
<dbReference type="InterPro" id="IPR007110">
    <property type="entry name" value="Ig-like_dom"/>
</dbReference>
<evidence type="ECO:0000259" key="5">
    <source>
        <dbReference type="PROSITE" id="PS50835"/>
    </source>
</evidence>
<protein>
    <submittedName>
        <fullName evidence="6">Autotransporter-associated beta strand protein</fullName>
    </submittedName>
</protein>
<evidence type="ECO:0000256" key="4">
    <source>
        <dbReference type="SAM" id="SignalP"/>
    </source>
</evidence>
<dbReference type="SUPFAM" id="SSF48726">
    <property type="entry name" value="Immunoglobulin"/>
    <property type="match status" value="5"/>
</dbReference>
<feature type="domain" description="Ig-like" evidence="5">
    <location>
        <begin position="4616"/>
        <end position="4713"/>
    </location>
</feature>
<dbReference type="Gene3D" id="2.60.40.10">
    <property type="entry name" value="Immunoglobulins"/>
    <property type="match status" value="6"/>
</dbReference>
<dbReference type="Proteomes" id="UP000295662">
    <property type="component" value="Unassembled WGS sequence"/>
</dbReference>
<dbReference type="PANTHER" id="PTHR45080">
    <property type="entry name" value="CONTACTIN 5"/>
    <property type="match status" value="1"/>
</dbReference>
<dbReference type="OrthoDB" id="173856at2"/>
<evidence type="ECO:0000313" key="6">
    <source>
        <dbReference type="EMBL" id="TDU71150.1"/>
    </source>
</evidence>
<dbReference type="Gene3D" id="2.120.10.70">
    <property type="entry name" value="Fucose-specific lectin"/>
    <property type="match status" value="1"/>
</dbReference>
<dbReference type="CDD" id="cd00096">
    <property type="entry name" value="Ig"/>
    <property type="match status" value="2"/>
</dbReference>
<keyword evidence="2" id="KW-1015">Disulfide bond</keyword>
<evidence type="ECO:0000256" key="2">
    <source>
        <dbReference type="ARBA" id="ARBA00023157"/>
    </source>
</evidence>
<dbReference type="Pfam" id="PF12951">
    <property type="entry name" value="PATR"/>
    <property type="match status" value="9"/>
</dbReference>